<feature type="signal peptide" evidence="2">
    <location>
        <begin position="1"/>
        <end position="27"/>
    </location>
</feature>
<sequence>MISIMINFKEAFLCLLMLCLLPLSSHAVRVIEAGAIPFTSFLSKPDFDQRYPGKEVADPANLEPGWYVIYEHESLSYYFGPILLESTGRDYLEQLTETVDAAVAQRPSIQDYRLELSYEPSQNNTSTGSSDSSTSTSNPSGASGSPQPAPKPSIWDFFRRLFGF</sequence>
<evidence type="ECO:0000313" key="4">
    <source>
        <dbReference type="Proteomes" id="UP000247099"/>
    </source>
</evidence>
<comment type="caution">
    <text evidence="3">The sequence shown here is derived from an EMBL/GenBank/DDBJ whole genome shotgun (WGS) entry which is preliminary data.</text>
</comment>
<protein>
    <submittedName>
        <fullName evidence="3">Uncharacterized protein</fullName>
    </submittedName>
</protein>
<dbReference type="Proteomes" id="UP000247099">
    <property type="component" value="Unassembled WGS sequence"/>
</dbReference>
<keyword evidence="4" id="KW-1185">Reference proteome</keyword>
<reference evidence="3 4" key="1">
    <citation type="submission" date="2018-05" db="EMBL/GenBank/DDBJ databases">
        <title>Coraliomargarita sinensis sp. nov., isolated from a marine solar saltern.</title>
        <authorList>
            <person name="Zhou L.Y."/>
        </authorList>
    </citation>
    <scope>NUCLEOTIDE SEQUENCE [LARGE SCALE GENOMIC DNA]</scope>
    <source>
        <strain evidence="3 4">WN38</strain>
    </source>
</reference>
<dbReference type="AlphaFoldDB" id="A0A317ZMG0"/>
<gene>
    <name evidence="3" type="ORF">DDZ13_03265</name>
</gene>
<organism evidence="3 4">
    <name type="scientific">Coraliomargarita sinensis</name>
    <dbReference type="NCBI Taxonomy" id="2174842"/>
    <lineage>
        <taxon>Bacteria</taxon>
        <taxon>Pseudomonadati</taxon>
        <taxon>Verrucomicrobiota</taxon>
        <taxon>Opitutia</taxon>
        <taxon>Puniceicoccales</taxon>
        <taxon>Coraliomargaritaceae</taxon>
        <taxon>Coraliomargarita</taxon>
    </lineage>
</organism>
<accession>A0A317ZMG0</accession>
<proteinExistence type="predicted"/>
<feature type="compositionally biased region" description="Low complexity" evidence="1">
    <location>
        <begin position="121"/>
        <end position="146"/>
    </location>
</feature>
<feature type="region of interest" description="Disordered" evidence="1">
    <location>
        <begin position="119"/>
        <end position="153"/>
    </location>
</feature>
<dbReference type="EMBL" id="QHJQ01000002">
    <property type="protein sequence ID" value="PXA04999.1"/>
    <property type="molecule type" value="Genomic_DNA"/>
</dbReference>
<evidence type="ECO:0000313" key="3">
    <source>
        <dbReference type="EMBL" id="PXA04999.1"/>
    </source>
</evidence>
<feature type="chain" id="PRO_5016301865" evidence="2">
    <location>
        <begin position="28"/>
        <end position="164"/>
    </location>
</feature>
<dbReference type="InParanoid" id="A0A317ZMG0"/>
<name>A0A317ZMG0_9BACT</name>
<evidence type="ECO:0000256" key="2">
    <source>
        <dbReference type="SAM" id="SignalP"/>
    </source>
</evidence>
<evidence type="ECO:0000256" key="1">
    <source>
        <dbReference type="SAM" id="MobiDB-lite"/>
    </source>
</evidence>
<keyword evidence="2" id="KW-0732">Signal</keyword>